<proteinExistence type="predicted"/>
<keyword evidence="1" id="KW-1133">Transmembrane helix</keyword>
<dbReference type="Proteomes" id="UP000054736">
    <property type="component" value="Unassembled WGS sequence"/>
</dbReference>
<evidence type="ECO:0000256" key="1">
    <source>
        <dbReference type="SAM" id="Phobius"/>
    </source>
</evidence>
<evidence type="ECO:0000313" key="3">
    <source>
        <dbReference type="Proteomes" id="UP000054736"/>
    </source>
</evidence>
<evidence type="ECO:0000313" key="2">
    <source>
        <dbReference type="EMBL" id="KTC85349.1"/>
    </source>
</evidence>
<dbReference type="STRING" id="1212489.Ldro_2521"/>
<comment type="caution">
    <text evidence="2">The sequence shown here is derived from an EMBL/GenBank/DDBJ whole genome shotgun (WGS) entry which is preliminary data.</text>
</comment>
<dbReference type="SUPFAM" id="SSF52540">
    <property type="entry name" value="P-loop containing nucleoside triphosphate hydrolases"/>
    <property type="match status" value="1"/>
</dbReference>
<gene>
    <name evidence="2" type="ORF">Ldro_2521</name>
</gene>
<dbReference type="Gene3D" id="3.40.50.300">
    <property type="entry name" value="P-loop containing nucleotide triphosphate hydrolases"/>
    <property type="match status" value="1"/>
</dbReference>
<dbReference type="AlphaFoldDB" id="A0A0W0SQU0"/>
<keyword evidence="1" id="KW-0472">Membrane</keyword>
<dbReference type="InterPro" id="IPR027417">
    <property type="entry name" value="P-loop_NTPase"/>
</dbReference>
<organism evidence="2 3">
    <name type="scientific">Legionella drozanskii LLAP-1</name>
    <dbReference type="NCBI Taxonomy" id="1212489"/>
    <lineage>
        <taxon>Bacteria</taxon>
        <taxon>Pseudomonadati</taxon>
        <taxon>Pseudomonadota</taxon>
        <taxon>Gammaproteobacteria</taxon>
        <taxon>Legionellales</taxon>
        <taxon>Legionellaceae</taxon>
        <taxon>Legionella</taxon>
    </lineage>
</organism>
<keyword evidence="1" id="KW-0812">Transmembrane</keyword>
<keyword evidence="3" id="KW-1185">Reference proteome</keyword>
<dbReference type="PATRIC" id="fig|1212489.4.peg.2657"/>
<name>A0A0W0SQU0_9GAMM</name>
<dbReference type="RefSeq" id="WP_058496803.1">
    <property type="nucleotide sequence ID" value="NZ_LNXY01000028.1"/>
</dbReference>
<feature type="transmembrane region" description="Helical" evidence="1">
    <location>
        <begin position="311"/>
        <end position="331"/>
    </location>
</feature>
<accession>A0A0W0SQU0</accession>
<feature type="transmembrane region" description="Helical" evidence="1">
    <location>
        <begin position="267"/>
        <end position="291"/>
    </location>
</feature>
<dbReference type="EMBL" id="LNXY01000028">
    <property type="protein sequence ID" value="KTC85349.1"/>
    <property type="molecule type" value="Genomic_DNA"/>
</dbReference>
<dbReference type="Pfam" id="PF08477">
    <property type="entry name" value="Roc"/>
    <property type="match status" value="1"/>
</dbReference>
<protein>
    <submittedName>
        <fullName evidence="2">Rho GTPase (Miro-like)</fullName>
    </submittedName>
</protein>
<sequence>MPIQLVVLGDRKSGKTTLTRRLTHPETPINLSSQSNVDSQPTPSVEYAFSDQWSIWTANKPLKRKGSVYYTTAEITLYCVDLSLPYNAQKIEEEISEFRIHNPDAPIVLVGTKKDQCEEDEKQLIFSIYSDLQSRLQDVDIKGLAGHTSFAAQDNEDLAELTNQLVSLAIQVKQERPRAHLLLKARNKLPPESLLYQAIDRFILITEELDLSEEQFTQLGQETNALIYDLQNKDFTAKGLAIETFNKNCHLILNDQPSKVTNAIEGIVAAVLVTLFVFAIGFAVGCALGSWSGPFALLTGISTGTAAAVTLLTVSGGCGALIGGLTAFGIFKEPSVGSRAIDELTTAATNSLAADI</sequence>
<reference evidence="2 3" key="1">
    <citation type="submission" date="2015-11" db="EMBL/GenBank/DDBJ databases">
        <title>Genomic analysis of 38 Legionella species identifies large and diverse effector repertoires.</title>
        <authorList>
            <person name="Burstein D."/>
            <person name="Amaro F."/>
            <person name="Zusman T."/>
            <person name="Lifshitz Z."/>
            <person name="Cohen O."/>
            <person name="Gilbert J.A."/>
            <person name="Pupko T."/>
            <person name="Shuman H.A."/>
            <person name="Segal G."/>
        </authorList>
    </citation>
    <scope>NUCLEOTIDE SEQUENCE [LARGE SCALE GENOMIC DNA]</scope>
    <source>
        <strain evidence="2 3">ATCC 700990</strain>
    </source>
</reference>
<dbReference type="PRINTS" id="PR00449">
    <property type="entry name" value="RASTRNSFRMNG"/>
</dbReference>